<evidence type="ECO:0000313" key="7">
    <source>
        <dbReference type="Proteomes" id="UP000095743"/>
    </source>
</evidence>
<evidence type="ECO:0000259" key="5">
    <source>
        <dbReference type="PROSITE" id="PS51078"/>
    </source>
</evidence>
<dbReference type="InterPro" id="IPR036390">
    <property type="entry name" value="WH_DNA-bd_sf"/>
</dbReference>
<feature type="domain" description="IclR-ED" evidence="5">
    <location>
        <begin position="69"/>
        <end position="250"/>
    </location>
</feature>
<dbReference type="InterPro" id="IPR029016">
    <property type="entry name" value="GAF-like_dom_sf"/>
</dbReference>
<dbReference type="InterPro" id="IPR050707">
    <property type="entry name" value="HTH_MetabolicPath_Reg"/>
</dbReference>
<dbReference type="Pfam" id="PF01614">
    <property type="entry name" value="IclR_C"/>
    <property type="match status" value="1"/>
</dbReference>
<dbReference type="InterPro" id="IPR014757">
    <property type="entry name" value="Tscrpt_reg_IclR_C"/>
</dbReference>
<dbReference type="PANTHER" id="PTHR30136:SF24">
    <property type="entry name" value="HTH-TYPE TRANSCRIPTIONAL REPRESSOR ALLR"/>
    <property type="match status" value="1"/>
</dbReference>
<dbReference type="PROSITE" id="PS51077">
    <property type="entry name" value="HTH_ICLR"/>
    <property type="match status" value="1"/>
</dbReference>
<dbReference type="SMART" id="SM00346">
    <property type="entry name" value="HTH_ICLR"/>
    <property type="match status" value="1"/>
</dbReference>
<keyword evidence="7" id="KW-1185">Reference proteome</keyword>
<dbReference type="SUPFAM" id="SSF55781">
    <property type="entry name" value="GAF domain-like"/>
    <property type="match status" value="1"/>
</dbReference>
<dbReference type="PANTHER" id="PTHR30136">
    <property type="entry name" value="HELIX-TURN-HELIX TRANSCRIPTIONAL REGULATOR, ICLR FAMILY"/>
    <property type="match status" value="1"/>
</dbReference>
<evidence type="ECO:0008006" key="8">
    <source>
        <dbReference type="Google" id="ProtNLM"/>
    </source>
</evidence>
<evidence type="ECO:0000256" key="2">
    <source>
        <dbReference type="ARBA" id="ARBA00023125"/>
    </source>
</evidence>
<dbReference type="OrthoDB" id="9791752at2"/>
<reference evidence="6 7" key="1">
    <citation type="submission" date="2016-09" db="EMBL/GenBank/DDBJ databases">
        <title>Genomic analysis reveals versatility of anaerobic energy metabolism of Geosporobacter ferrireducens IRF9 of phylum Firmicutes.</title>
        <authorList>
            <person name="Kim S.-J."/>
        </authorList>
    </citation>
    <scope>NUCLEOTIDE SEQUENCE [LARGE SCALE GENOMIC DNA]</scope>
    <source>
        <strain evidence="6 7">IRF9</strain>
    </source>
</reference>
<evidence type="ECO:0000259" key="4">
    <source>
        <dbReference type="PROSITE" id="PS51077"/>
    </source>
</evidence>
<keyword evidence="2" id="KW-0238">DNA-binding</keyword>
<dbReference type="EMBL" id="CP017269">
    <property type="protein sequence ID" value="AOT68696.1"/>
    <property type="molecule type" value="Genomic_DNA"/>
</dbReference>
<feature type="domain" description="HTH iclR-type" evidence="4">
    <location>
        <begin position="7"/>
        <end position="68"/>
    </location>
</feature>
<dbReference type="InterPro" id="IPR036388">
    <property type="entry name" value="WH-like_DNA-bd_sf"/>
</dbReference>
<dbReference type="RefSeq" id="WP_069974272.1">
    <property type="nucleotide sequence ID" value="NZ_CP017269.1"/>
</dbReference>
<proteinExistence type="predicted"/>
<gene>
    <name evidence="6" type="ORF">Gferi_03355</name>
</gene>
<evidence type="ECO:0000256" key="3">
    <source>
        <dbReference type="ARBA" id="ARBA00023163"/>
    </source>
</evidence>
<dbReference type="InterPro" id="IPR005471">
    <property type="entry name" value="Tscrpt_reg_IclR_N"/>
</dbReference>
<dbReference type="Gene3D" id="3.30.450.40">
    <property type="match status" value="1"/>
</dbReference>
<dbReference type="KEGG" id="gfe:Gferi_03355"/>
<dbReference type="Gene3D" id="1.10.10.10">
    <property type="entry name" value="Winged helix-like DNA-binding domain superfamily/Winged helix DNA-binding domain"/>
    <property type="match status" value="1"/>
</dbReference>
<dbReference type="Proteomes" id="UP000095743">
    <property type="component" value="Chromosome"/>
</dbReference>
<dbReference type="STRING" id="1424294.Gferi_03355"/>
<dbReference type="GO" id="GO:0045892">
    <property type="term" value="P:negative regulation of DNA-templated transcription"/>
    <property type="evidence" value="ECO:0007669"/>
    <property type="project" value="TreeGrafter"/>
</dbReference>
<protein>
    <recommendedName>
        <fullName evidence="8">IclR family transcriptional regulator</fullName>
    </recommendedName>
</protein>
<organism evidence="6 7">
    <name type="scientific">Geosporobacter ferrireducens</name>
    <dbReference type="NCBI Taxonomy" id="1424294"/>
    <lineage>
        <taxon>Bacteria</taxon>
        <taxon>Bacillati</taxon>
        <taxon>Bacillota</taxon>
        <taxon>Clostridia</taxon>
        <taxon>Peptostreptococcales</taxon>
        <taxon>Thermotaleaceae</taxon>
        <taxon>Geosporobacter</taxon>
    </lineage>
</organism>
<dbReference type="SUPFAM" id="SSF46785">
    <property type="entry name" value="Winged helix' DNA-binding domain"/>
    <property type="match status" value="1"/>
</dbReference>
<evidence type="ECO:0000256" key="1">
    <source>
        <dbReference type="ARBA" id="ARBA00023015"/>
    </source>
</evidence>
<dbReference type="GO" id="GO:0003700">
    <property type="term" value="F:DNA-binding transcription factor activity"/>
    <property type="evidence" value="ECO:0007669"/>
    <property type="project" value="TreeGrafter"/>
</dbReference>
<accession>A0A1D8GCS6</accession>
<dbReference type="AlphaFoldDB" id="A0A1D8GCS6"/>
<sequence>MENDKMIQSVGRAIQILKCFENHEELGVTEVSKIMELHKSTTFGLIATLEAYRLLEKNEETGKYRLGLELFRLGTKVNSNLRRIAIPYLERLVSMYGETVNLVAMDDTSVIYLEKVESSHSMRICTMVGGRLPLYCTAVGKSILASLPKDEADAIIERMNFKKFTENTLCDRERLLKYLEDTKGNGYAEESEEFEMGLSCIAAPIFNHFGKAFAAISVSGPASRMTEEFRKKISASLIEFTQEVSRKMGYVKTSV</sequence>
<name>A0A1D8GCS6_9FIRM</name>
<dbReference type="GO" id="GO:0003677">
    <property type="term" value="F:DNA binding"/>
    <property type="evidence" value="ECO:0007669"/>
    <property type="project" value="UniProtKB-KW"/>
</dbReference>
<dbReference type="PROSITE" id="PS51078">
    <property type="entry name" value="ICLR_ED"/>
    <property type="match status" value="1"/>
</dbReference>
<keyword evidence="3" id="KW-0804">Transcription</keyword>
<dbReference type="Pfam" id="PF09339">
    <property type="entry name" value="HTH_IclR"/>
    <property type="match status" value="1"/>
</dbReference>
<evidence type="ECO:0000313" key="6">
    <source>
        <dbReference type="EMBL" id="AOT68696.1"/>
    </source>
</evidence>
<keyword evidence="1" id="KW-0805">Transcription regulation</keyword>